<accession>A0A2C6MHF8</accession>
<organism evidence="2 3">
    <name type="scientific">Desulforamulus profundi</name>
    <dbReference type="NCBI Taxonomy" id="1383067"/>
    <lineage>
        <taxon>Bacteria</taxon>
        <taxon>Bacillati</taxon>
        <taxon>Bacillota</taxon>
        <taxon>Clostridia</taxon>
        <taxon>Eubacteriales</taxon>
        <taxon>Peptococcaceae</taxon>
        <taxon>Desulforamulus</taxon>
    </lineage>
</organism>
<gene>
    <name evidence="2" type="ORF">P378_04990</name>
</gene>
<dbReference type="InterPro" id="IPR003018">
    <property type="entry name" value="GAF"/>
</dbReference>
<name>A0A2C6MHF8_9FIRM</name>
<dbReference type="SUPFAM" id="SSF55073">
    <property type="entry name" value="Nucleotide cyclase"/>
    <property type="match status" value="1"/>
</dbReference>
<dbReference type="SUPFAM" id="SSF55781">
    <property type="entry name" value="GAF domain-like"/>
    <property type="match status" value="1"/>
</dbReference>
<dbReference type="InterPro" id="IPR029016">
    <property type="entry name" value="GAF-like_dom_sf"/>
</dbReference>
<dbReference type="FunFam" id="3.30.70.270:FF:000001">
    <property type="entry name" value="Diguanylate cyclase domain protein"/>
    <property type="match status" value="1"/>
</dbReference>
<dbReference type="AlphaFoldDB" id="A0A2C6MHF8"/>
<dbReference type="CDD" id="cd01949">
    <property type="entry name" value="GGDEF"/>
    <property type="match status" value="1"/>
</dbReference>
<feature type="domain" description="GGDEF" evidence="1">
    <location>
        <begin position="254"/>
        <end position="387"/>
    </location>
</feature>
<dbReference type="InterPro" id="IPR050469">
    <property type="entry name" value="Diguanylate_Cyclase"/>
</dbReference>
<dbReference type="InterPro" id="IPR000160">
    <property type="entry name" value="GGDEF_dom"/>
</dbReference>
<dbReference type="PROSITE" id="PS50887">
    <property type="entry name" value="GGDEF"/>
    <property type="match status" value="1"/>
</dbReference>
<dbReference type="Gene3D" id="3.30.70.270">
    <property type="match status" value="1"/>
</dbReference>
<dbReference type="SMART" id="SM00065">
    <property type="entry name" value="GAF"/>
    <property type="match status" value="1"/>
</dbReference>
<sequence>MTSLATIGDAKDSILKIYESFNEMLERVTTREKHLLSQVEELNKKETHLRHAIQREKTRGEQLRKILALTDIIFNIGSEQEIYNAAVNILHKLYPNAVIRLLCVSNRRTKMEVKAACGPTNINAERCCITPTECLAVKTGKSLVNPSRSQGIFCHRLTSYAEVRSHICIPLFSEGNIFGCLSLFAEQENSFFDAYKVEIINLFANLIGISIANTRLVNMAQKESFTDHLTGLPNRRYAFNVLQQELERAKRYGGVFSVALIDIDKFKVVNDTYGHDEGDRVLVLLADVARRCFRKSDVTARFGGEEFLIIMPETIVEASLQVINRFRATFNEATLSGMLKASNITVSAGIAQYPADGQDLATLLKTADSRLYKAKESGRNRAVWSNEQ</sequence>
<dbReference type="Proteomes" id="UP000222564">
    <property type="component" value="Unassembled WGS sequence"/>
</dbReference>
<evidence type="ECO:0000259" key="1">
    <source>
        <dbReference type="PROSITE" id="PS50887"/>
    </source>
</evidence>
<dbReference type="SMART" id="SM00267">
    <property type="entry name" value="GGDEF"/>
    <property type="match status" value="1"/>
</dbReference>
<dbReference type="InterPro" id="IPR043128">
    <property type="entry name" value="Rev_trsase/Diguanyl_cyclase"/>
</dbReference>
<evidence type="ECO:0000313" key="2">
    <source>
        <dbReference type="EMBL" id="PHJ39195.1"/>
    </source>
</evidence>
<dbReference type="PANTHER" id="PTHR45138:SF9">
    <property type="entry name" value="DIGUANYLATE CYCLASE DGCM-RELATED"/>
    <property type="match status" value="1"/>
</dbReference>
<dbReference type="PANTHER" id="PTHR45138">
    <property type="entry name" value="REGULATORY COMPONENTS OF SENSORY TRANSDUCTION SYSTEM"/>
    <property type="match status" value="1"/>
</dbReference>
<dbReference type="EMBL" id="AWQQ01000029">
    <property type="protein sequence ID" value="PHJ39195.1"/>
    <property type="molecule type" value="Genomic_DNA"/>
</dbReference>
<dbReference type="Pfam" id="PF00990">
    <property type="entry name" value="GGDEF"/>
    <property type="match status" value="1"/>
</dbReference>
<dbReference type="NCBIfam" id="TIGR00254">
    <property type="entry name" value="GGDEF"/>
    <property type="match status" value="1"/>
</dbReference>
<keyword evidence="3" id="KW-1185">Reference proteome</keyword>
<protein>
    <recommendedName>
        <fullName evidence="1">GGDEF domain-containing protein</fullName>
    </recommendedName>
</protein>
<dbReference type="InterPro" id="IPR029787">
    <property type="entry name" value="Nucleotide_cyclase"/>
</dbReference>
<dbReference type="GO" id="GO:0052621">
    <property type="term" value="F:diguanylate cyclase activity"/>
    <property type="evidence" value="ECO:0007669"/>
    <property type="project" value="TreeGrafter"/>
</dbReference>
<reference evidence="2 3" key="1">
    <citation type="submission" date="2013-09" db="EMBL/GenBank/DDBJ databases">
        <title>Biodegradation of hydrocarbons in the deep terrestrial subsurface : characterization of a microbial consortium composed of two Desulfotomaculum species originating from a deep geological formation.</title>
        <authorList>
            <person name="Aullo T."/>
            <person name="Berlendis S."/>
            <person name="Lascourreges J.-F."/>
            <person name="Dessort D."/>
            <person name="Saint-Laurent S."/>
            <person name="Schraauwers B."/>
            <person name="Mas J."/>
            <person name="Magot M."/>
            <person name="Ranchou-Peyruse A."/>
        </authorList>
    </citation>
    <scope>NUCLEOTIDE SEQUENCE [LARGE SCALE GENOMIC DNA]</scope>
    <source>
        <strain evidence="2 3">Bs107</strain>
    </source>
</reference>
<proteinExistence type="predicted"/>
<dbReference type="Pfam" id="PF13185">
    <property type="entry name" value="GAF_2"/>
    <property type="match status" value="1"/>
</dbReference>
<evidence type="ECO:0000313" key="3">
    <source>
        <dbReference type="Proteomes" id="UP000222564"/>
    </source>
</evidence>
<dbReference type="Gene3D" id="3.30.450.40">
    <property type="match status" value="1"/>
</dbReference>
<comment type="caution">
    <text evidence="2">The sequence shown here is derived from an EMBL/GenBank/DDBJ whole genome shotgun (WGS) entry which is preliminary data.</text>
</comment>